<dbReference type="InterPro" id="IPR032876">
    <property type="entry name" value="J_dom"/>
</dbReference>
<dbReference type="RefSeq" id="WP_310458118.1">
    <property type="nucleotide sequence ID" value="NZ_JAVKPH010000018.1"/>
</dbReference>
<dbReference type="InterPro" id="IPR002035">
    <property type="entry name" value="VWF_A"/>
</dbReference>
<sequence length="1042" mass="109842">MGGSKKQTVGFRYSLGMHLALCHGPVDAIREILVDRRTAWSVTTGGGVSGGGAAVEARIGTVGDMAATAALAGDTGALITFPGTLAGVRIGQDYRLQLANGASQTITLSGVGYDAATNVTSWSALPEALSFPAQSVEVFEATSAASNVGAGGGRIRIDKPDLFGGEKREGGITGDVDVLMGGPGQGQNDYLSARMNGDVPGYRGICSLVLRQVYLGINPYLKPWAVRVTRVLTGEAGAAQWYPEKAPIVPEANISDAAIYITLDVSGSMSGTRMAAQKAGVAALIREIGASVDPDRPNDIRIVLWNAGVAGAIERRNMEPEDYTALEDWMLALSNSTSGGTNFNAAFAEASAFFTGGGSKRRIVIFVTDGEPSPVSSVDAAEATIASLPPVDIFGFNIALANTTFTARIDNTPVDGVPVIPPGNPQALVASLRGAFGNGPDMNPAHIIRECLTNRDWGLGYSTVEIGASFTAAADTLYTEGFGLSLIWQQDSSIEEFISSVLDHIDATLFIDRRTGLWELRLIRADYTAATLPLFDETNVVDWGRLGRRAPSDLVNSVTVRFTDAWTDDTGAVSVTDTARVQSMGEVIATTLDYPGIRYQGLAIRVAERDLRALSVPLLTGEIVVNREGADLGPGDVIRLRSPRLGLDDVVMRISEIGQGDGRDNGIRLKLAEDVFALGATAIAGGRMPTGTGVAAPPRALVRRMVEEAPYWLLVRELGHSEADRILDEDPDAGALVATGERPSADALAAELWIDAGTGPAQEGTVGFAPTALLTADVSDHPEDRVLPVTGWREIGEVGIGTLASVGGELVRVDGITSTAITVGRGCLDTVPRAHAAGMPVIFFDEAARITEEAWAAGETLAVRLLPETGRGTLAFALAPEDSVTLDRRAIRPLPPGRVQVNGSYAPDVDALVAGEVELTWSHRDRLTQTSPVIVDHTGASIGPEPGVGYAVEVRWIDPDTGAPLLPPSITIDAGSGTSWMLSPEDVPESGAPERTAEIDLAVRARRMVEGAWITDLDARRFRLTAPFAAGWDRGWGFLWGS</sequence>
<keyword evidence="3" id="KW-1185">Reference proteome</keyword>
<name>A0ABU1FAH5_9RHOB</name>
<dbReference type="SUPFAM" id="SSF53300">
    <property type="entry name" value="vWA-like"/>
    <property type="match status" value="1"/>
</dbReference>
<dbReference type="Gene3D" id="3.40.50.410">
    <property type="entry name" value="von Willebrand factor, type A domain"/>
    <property type="match status" value="1"/>
</dbReference>
<dbReference type="InterPro" id="IPR036465">
    <property type="entry name" value="vWFA_dom_sf"/>
</dbReference>
<evidence type="ECO:0000259" key="1">
    <source>
        <dbReference type="PROSITE" id="PS50234"/>
    </source>
</evidence>
<organism evidence="2 3">
    <name type="scientific">Ruixingdingia sedimenti</name>
    <dbReference type="NCBI Taxonomy" id="3073604"/>
    <lineage>
        <taxon>Bacteria</taxon>
        <taxon>Pseudomonadati</taxon>
        <taxon>Pseudomonadota</taxon>
        <taxon>Alphaproteobacteria</taxon>
        <taxon>Rhodobacterales</taxon>
        <taxon>Paracoccaceae</taxon>
        <taxon>Ruixingdingia</taxon>
    </lineage>
</organism>
<dbReference type="Pfam" id="PF13550">
    <property type="entry name" value="Phage-tail_3"/>
    <property type="match status" value="1"/>
</dbReference>
<comment type="caution">
    <text evidence="2">The sequence shown here is derived from an EMBL/GenBank/DDBJ whole genome shotgun (WGS) entry which is preliminary data.</text>
</comment>
<accession>A0ABU1FAH5</accession>
<proteinExistence type="predicted"/>
<dbReference type="Proteomes" id="UP001247754">
    <property type="component" value="Unassembled WGS sequence"/>
</dbReference>
<protein>
    <submittedName>
        <fullName evidence="2">Phage tail protein</fullName>
    </submittedName>
</protein>
<dbReference type="CDD" id="cd00198">
    <property type="entry name" value="vWFA"/>
    <property type="match status" value="1"/>
</dbReference>
<reference evidence="2 3" key="1">
    <citation type="submission" date="2023-09" db="EMBL/GenBank/DDBJ databases">
        <title>Xinfangfangia sedmenti sp. nov., isolated the sedment.</title>
        <authorList>
            <person name="Xu L."/>
        </authorList>
    </citation>
    <scope>NUCLEOTIDE SEQUENCE [LARGE SCALE GENOMIC DNA]</scope>
    <source>
        <strain evidence="2 3">LG-4</strain>
    </source>
</reference>
<dbReference type="PROSITE" id="PS50234">
    <property type="entry name" value="VWFA"/>
    <property type="match status" value="1"/>
</dbReference>
<evidence type="ECO:0000313" key="3">
    <source>
        <dbReference type="Proteomes" id="UP001247754"/>
    </source>
</evidence>
<dbReference type="EMBL" id="JAVKPH010000018">
    <property type="protein sequence ID" value="MDR5653898.1"/>
    <property type="molecule type" value="Genomic_DNA"/>
</dbReference>
<evidence type="ECO:0000313" key="2">
    <source>
        <dbReference type="EMBL" id="MDR5653898.1"/>
    </source>
</evidence>
<gene>
    <name evidence="2" type="ORF">RGD00_14885</name>
</gene>
<dbReference type="Pfam" id="PF13519">
    <property type="entry name" value="VWA_2"/>
    <property type="match status" value="1"/>
</dbReference>
<dbReference type="SMART" id="SM00327">
    <property type="entry name" value="VWA"/>
    <property type="match status" value="1"/>
</dbReference>
<feature type="domain" description="VWFA" evidence="1">
    <location>
        <begin position="258"/>
        <end position="398"/>
    </location>
</feature>